<dbReference type="CDD" id="cd12105">
    <property type="entry name" value="HmuY"/>
    <property type="match status" value="1"/>
</dbReference>
<evidence type="ECO:0000313" key="2">
    <source>
        <dbReference type="Proteomes" id="UP000003160"/>
    </source>
</evidence>
<evidence type="ECO:0000313" key="1">
    <source>
        <dbReference type="EMBL" id="EFA44395.1"/>
    </source>
</evidence>
<sequence>MMKNNLTDKTIGILMAAASAILLGSCVHYDADEFEGKVMPRATGAYTGVTDDWLYFNLRTGKAFNLSAPNQDITEGDQLKRLDWDIAFCGAHIRTNGGTSGPGKGAAADLGFGDYDHWQDRVQIPDDVKWVEDDTTSVYVTYSQREWYNYVNTHYLKPDGTPDNDGHPWFDPNRGPARRLTSGNPLLEQCIKIEGPPMTYTPSYHVYVIRCADGVRCFKLQVVSWFNQQSSIDDEGGGQMSYYIDELK</sequence>
<gene>
    <name evidence="1" type="ORF">HMPREF0645_1176</name>
</gene>
<dbReference type="AlphaFoldDB" id="D1PW41"/>
<protein>
    <recommendedName>
        <fullName evidence="3">HmuY family protein</fullName>
    </recommendedName>
</protein>
<name>D1PW41_9BACT</name>
<dbReference type="Pfam" id="PF14064">
    <property type="entry name" value="HmuY"/>
    <property type="match status" value="1"/>
</dbReference>
<dbReference type="Proteomes" id="UP000003160">
    <property type="component" value="Unassembled WGS sequence"/>
</dbReference>
<dbReference type="RefSeq" id="WP_007173284.1">
    <property type="nucleotide sequence ID" value="NZ_GG704780.1"/>
</dbReference>
<proteinExistence type="predicted"/>
<dbReference type="InterPro" id="IPR025921">
    <property type="entry name" value="HmuY"/>
</dbReference>
<dbReference type="HOGENOM" id="CLU_1169835_0_0_10"/>
<reference evidence="1 2" key="1">
    <citation type="submission" date="2009-10" db="EMBL/GenBank/DDBJ databases">
        <authorList>
            <person name="Qin X."/>
            <person name="Bachman B."/>
            <person name="Battles P."/>
            <person name="Bell A."/>
            <person name="Bess C."/>
            <person name="Bickham C."/>
            <person name="Chaboub L."/>
            <person name="Chen D."/>
            <person name="Coyle M."/>
            <person name="Deiros D.R."/>
            <person name="Dinh H."/>
            <person name="Forbes L."/>
            <person name="Fowler G."/>
            <person name="Francisco L."/>
            <person name="Fu Q."/>
            <person name="Gubbala S."/>
            <person name="Hale W."/>
            <person name="Han Y."/>
            <person name="Hemphill L."/>
            <person name="Highlander S.K."/>
            <person name="Hirani K."/>
            <person name="Hogues M."/>
            <person name="Jackson L."/>
            <person name="Jakkamsetti A."/>
            <person name="Javaid M."/>
            <person name="Jiang H."/>
            <person name="Korchina V."/>
            <person name="Kovar C."/>
            <person name="Lara F."/>
            <person name="Lee S."/>
            <person name="Mata R."/>
            <person name="Mathew T."/>
            <person name="Moen C."/>
            <person name="Morales K."/>
            <person name="Munidasa M."/>
            <person name="Nazareth L."/>
            <person name="Ngo R."/>
            <person name="Nguyen L."/>
            <person name="Okwuonu G."/>
            <person name="Ongeri F."/>
            <person name="Patil S."/>
            <person name="Petrosino J."/>
            <person name="Pham C."/>
            <person name="Pham P."/>
            <person name="Pu L.-L."/>
            <person name="Puazo M."/>
            <person name="Raj R."/>
            <person name="Reid J."/>
            <person name="Rouhana J."/>
            <person name="Saada N."/>
            <person name="Shang Y."/>
            <person name="Simmons D."/>
            <person name="Thornton R."/>
            <person name="Warren J."/>
            <person name="Weissenberger G."/>
            <person name="Zhang J."/>
            <person name="Zhang L."/>
            <person name="Zhou C."/>
            <person name="Zhu D."/>
            <person name="Muzny D."/>
            <person name="Worley K."/>
            <person name="Gibbs R."/>
        </authorList>
    </citation>
    <scope>NUCLEOTIDE SEQUENCE [LARGE SCALE GENOMIC DNA]</scope>
    <source>
        <strain evidence="1 2">DSM 17361</strain>
    </source>
</reference>
<evidence type="ECO:0008006" key="3">
    <source>
        <dbReference type="Google" id="ProtNLM"/>
    </source>
</evidence>
<dbReference type="EMBL" id="ACKS01000049">
    <property type="protein sequence ID" value="EFA44395.1"/>
    <property type="molecule type" value="Genomic_DNA"/>
</dbReference>
<keyword evidence="2" id="KW-1185">Reference proteome</keyword>
<dbReference type="PROSITE" id="PS51257">
    <property type="entry name" value="PROKAR_LIPOPROTEIN"/>
    <property type="match status" value="1"/>
</dbReference>
<accession>D1PW41</accession>
<dbReference type="GeneID" id="97998626"/>
<comment type="caution">
    <text evidence="1">The sequence shown here is derived from an EMBL/GenBank/DDBJ whole genome shotgun (WGS) entry which is preliminary data.</text>
</comment>
<organism evidence="1 2">
    <name type="scientific">Hallella bergensis DSM 17361</name>
    <dbReference type="NCBI Taxonomy" id="585502"/>
    <lineage>
        <taxon>Bacteria</taxon>
        <taxon>Pseudomonadati</taxon>
        <taxon>Bacteroidota</taxon>
        <taxon>Bacteroidia</taxon>
        <taxon>Bacteroidales</taxon>
        <taxon>Prevotellaceae</taxon>
        <taxon>Hallella</taxon>
    </lineage>
</organism>